<organism evidence="2 3">
    <name type="scientific">Luteolibacter ambystomatis</name>
    <dbReference type="NCBI Taxonomy" id="2824561"/>
    <lineage>
        <taxon>Bacteria</taxon>
        <taxon>Pseudomonadati</taxon>
        <taxon>Verrucomicrobiota</taxon>
        <taxon>Verrucomicrobiia</taxon>
        <taxon>Verrucomicrobiales</taxon>
        <taxon>Verrucomicrobiaceae</taxon>
        <taxon>Luteolibacter</taxon>
    </lineage>
</organism>
<protein>
    <submittedName>
        <fullName evidence="2">Uncharacterized protein</fullName>
    </submittedName>
</protein>
<keyword evidence="1" id="KW-1133">Transmembrane helix</keyword>
<name>A0A975G8W7_9BACT</name>
<evidence type="ECO:0000256" key="1">
    <source>
        <dbReference type="SAM" id="Phobius"/>
    </source>
</evidence>
<dbReference type="AlphaFoldDB" id="A0A975G8W7"/>
<evidence type="ECO:0000313" key="3">
    <source>
        <dbReference type="Proteomes" id="UP000676169"/>
    </source>
</evidence>
<reference evidence="2" key="1">
    <citation type="submission" date="2021-04" db="EMBL/GenBank/DDBJ databases">
        <title>Luteolibacter sp. 32A isolated from the skin of an Anderson's salamander (Ambystoma andersonii).</title>
        <authorList>
            <person name="Spergser J."/>
            <person name="Busse H.-J."/>
        </authorList>
    </citation>
    <scope>NUCLEOTIDE SEQUENCE</scope>
    <source>
        <strain evidence="2">32A</strain>
    </source>
</reference>
<accession>A0A975G8W7</accession>
<dbReference type="Proteomes" id="UP000676169">
    <property type="component" value="Chromosome"/>
</dbReference>
<dbReference type="RefSeq" id="WP_211631116.1">
    <property type="nucleotide sequence ID" value="NZ_CP073100.1"/>
</dbReference>
<keyword evidence="1" id="KW-0472">Membrane</keyword>
<feature type="transmembrane region" description="Helical" evidence="1">
    <location>
        <begin position="29"/>
        <end position="49"/>
    </location>
</feature>
<dbReference type="EMBL" id="CP073100">
    <property type="protein sequence ID" value="QUE50977.1"/>
    <property type="molecule type" value="Genomic_DNA"/>
</dbReference>
<keyword evidence="3" id="KW-1185">Reference proteome</keyword>
<sequence>MLVFIAAGLFLAALGEIGAGLFHDTRSEVLTGLCLLGGAFVTFLIHVVVASRARCPLCTIPPLLKKGCQKSRKAKRFFGSYRLRVAGGILFRGAFQCPYCGEPTKLMVREKPLGGIDSQLGGTEGSGLR</sequence>
<keyword evidence="1" id="KW-0812">Transmembrane</keyword>
<proteinExistence type="predicted"/>
<gene>
    <name evidence="2" type="ORF">KBB96_19235</name>
</gene>
<dbReference type="KEGG" id="lamb:KBB96_19235"/>
<evidence type="ECO:0000313" key="2">
    <source>
        <dbReference type="EMBL" id="QUE50977.1"/>
    </source>
</evidence>